<dbReference type="InterPro" id="IPR040372">
    <property type="entry name" value="YaeB-like"/>
</dbReference>
<dbReference type="PANTHER" id="PTHR12818:SF0">
    <property type="entry name" value="TRNA (ADENINE(37)-N6)-METHYLTRANSFERASE"/>
    <property type="match status" value="1"/>
</dbReference>
<comment type="caution">
    <text evidence="4">The sequence shown here is derived from an EMBL/GenBank/DDBJ whole genome shotgun (WGS) entry which is preliminary data.</text>
</comment>
<dbReference type="EMBL" id="JANEYF010002203">
    <property type="protein sequence ID" value="KAJ8949847.1"/>
    <property type="molecule type" value="Genomic_DNA"/>
</dbReference>
<accession>A0AAV8YFY8</accession>
<gene>
    <name evidence="4" type="ORF">NQ314_008104</name>
</gene>
<dbReference type="InterPro" id="IPR036414">
    <property type="entry name" value="YaeB_N_sf"/>
</dbReference>
<evidence type="ECO:0000259" key="3">
    <source>
        <dbReference type="PROSITE" id="PS51668"/>
    </source>
</evidence>
<dbReference type="AlphaFoldDB" id="A0AAV8YFY8"/>
<dbReference type="PANTHER" id="PTHR12818">
    <property type="entry name" value="TRNA (ADENINE(37)-N6)-METHYLTRANSFERASE"/>
    <property type="match status" value="1"/>
</dbReference>
<dbReference type="InterPro" id="IPR036413">
    <property type="entry name" value="YaeB-like_sf"/>
</dbReference>
<reference evidence="4" key="1">
    <citation type="journal article" date="2023" name="Insect Mol. Biol.">
        <title>Genome sequencing provides insights into the evolution of gene families encoding plant cell wall-degrading enzymes in longhorned beetles.</title>
        <authorList>
            <person name="Shin N.R."/>
            <person name="Okamura Y."/>
            <person name="Kirsch R."/>
            <person name="Pauchet Y."/>
        </authorList>
    </citation>
    <scope>NUCLEOTIDE SEQUENCE</scope>
    <source>
        <strain evidence="4">RBIC_L_NR</strain>
    </source>
</reference>
<dbReference type="NCBIfam" id="TIGR00104">
    <property type="entry name" value="tRNA_TsaA"/>
    <property type="match status" value="1"/>
</dbReference>
<name>A0AAV8YFY8_9CUCU</name>
<proteinExistence type="inferred from homology"/>
<dbReference type="Proteomes" id="UP001162156">
    <property type="component" value="Unassembled WGS sequence"/>
</dbReference>
<evidence type="ECO:0000313" key="5">
    <source>
        <dbReference type="Proteomes" id="UP001162156"/>
    </source>
</evidence>
<dbReference type="InterPro" id="IPR023370">
    <property type="entry name" value="TrmO-like_N"/>
</dbReference>
<dbReference type="Pfam" id="PF01980">
    <property type="entry name" value="TrmO_N"/>
    <property type="match status" value="1"/>
</dbReference>
<keyword evidence="5" id="KW-1185">Reference proteome</keyword>
<evidence type="ECO:0000256" key="2">
    <source>
        <dbReference type="ARBA" id="ARBA00033753"/>
    </source>
</evidence>
<dbReference type="Gene3D" id="3.30.2310.10">
    <property type="entry name" value="YaeB-like"/>
    <property type="match status" value="1"/>
</dbReference>
<dbReference type="Gene3D" id="2.40.30.70">
    <property type="entry name" value="YaeB-like"/>
    <property type="match status" value="1"/>
</dbReference>
<evidence type="ECO:0000313" key="4">
    <source>
        <dbReference type="EMBL" id="KAJ8949847.1"/>
    </source>
</evidence>
<dbReference type="CDD" id="cd09281">
    <property type="entry name" value="UPF0066"/>
    <property type="match status" value="1"/>
</dbReference>
<protein>
    <recommendedName>
        <fullName evidence="3">TsaA-like domain-containing protein</fullName>
    </recommendedName>
</protein>
<comment type="similarity">
    <text evidence="2">Belongs to the tRNA methyltransferase O family.</text>
</comment>
<dbReference type="PROSITE" id="PS51668">
    <property type="entry name" value="TSAA_2"/>
    <property type="match status" value="1"/>
</dbReference>
<organism evidence="4 5">
    <name type="scientific">Rhamnusium bicolor</name>
    <dbReference type="NCBI Taxonomy" id="1586634"/>
    <lineage>
        <taxon>Eukaryota</taxon>
        <taxon>Metazoa</taxon>
        <taxon>Ecdysozoa</taxon>
        <taxon>Arthropoda</taxon>
        <taxon>Hexapoda</taxon>
        <taxon>Insecta</taxon>
        <taxon>Pterygota</taxon>
        <taxon>Neoptera</taxon>
        <taxon>Endopterygota</taxon>
        <taxon>Coleoptera</taxon>
        <taxon>Polyphaga</taxon>
        <taxon>Cucujiformia</taxon>
        <taxon>Chrysomeloidea</taxon>
        <taxon>Cerambycidae</taxon>
        <taxon>Lepturinae</taxon>
        <taxon>Rhagiini</taxon>
        <taxon>Rhamnusium</taxon>
    </lineage>
</organism>
<dbReference type="SUPFAM" id="SSF118196">
    <property type="entry name" value="YaeB-like"/>
    <property type="match status" value="1"/>
</dbReference>
<feature type="domain" description="TsaA-like" evidence="3">
    <location>
        <begin position="83"/>
        <end position="221"/>
    </location>
</feature>
<evidence type="ECO:0000256" key="1">
    <source>
        <dbReference type="ARBA" id="ARBA00022691"/>
    </source>
</evidence>
<keyword evidence="1" id="KW-0949">S-adenosyl-L-methionine</keyword>
<sequence length="420" mass="47419">MSKSSGDASMDPVLLQNQLAIARKEIHNLRQQLISLNHIHRKECDFIYKKLEKWQCLNCKSNQEHQETSASSAASENNADLQLKYVGMISTHFPEKRGTPRQPGICSDLIAKLTLNNSVFTNPSHALEGLQEFSHMWILFHFHKNDSTHIRAKVAPPRLNGIRTGVFATRSPHRPCPIGLSLVKIDRIMENTIYFSGVDMVDQTPVLDIKPYIPQYDNPGLSNIYYPEESLLGNRDDLIDSISESANISRDNQSNLNANDADPSGIESSMVQTNDGLENINVRVMDGEENERRDHVLGALTIENNHSRTEESFYARFAVCEREAPDGEEEESPSTQAATAIPITTTPVGHIRVPAKIKKITITNVLKEDPRSVYLRERWGSHCYVFRIAELYVSCKFNDNTHSVTVYQVFQNEAPLESDE</sequence>